<keyword evidence="2 9" id="KW-0378">Hydrolase</keyword>
<evidence type="ECO:0000256" key="2">
    <source>
        <dbReference type="ARBA" id="ARBA00022801"/>
    </source>
</evidence>
<protein>
    <recommendedName>
        <fullName evidence="7">DNA 3'-5' helicase</fullName>
        <ecNumber evidence="7">5.6.2.4</ecNumber>
    </recommendedName>
</protein>
<feature type="binding site" evidence="9">
    <location>
        <begin position="43"/>
        <end position="50"/>
    </location>
    <ligand>
        <name>ATP</name>
        <dbReference type="ChEBI" id="CHEBI:30616"/>
    </ligand>
</feature>
<evidence type="ECO:0000256" key="1">
    <source>
        <dbReference type="ARBA" id="ARBA00022741"/>
    </source>
</evidence>
<dbReference type="FunFam" id="1.10.486.10:FF:000003">
    <property type="entry name" value="ATP-dependent DNA helicase"/>
    <property type="match status" value="1"/>
</dbReference>
<keyword evidence="3 9" id="KW-0347">Helicase</keyword>
<evidence type="ECO:0000256" key="9">
    <source>
        <dbReference type="PROSITE-ProRule" id="PRU00560"/>
    </source>
</evidence>
<organism evidence="12 13">
    <name type="scientific">Caproiciproducens galactitolivorans</name>
    <dbReference type="NCBI Taxonomy" id="642589"/>
    <lineage>
        <taxon>Bacteria</taxon>
        <taxon>Bacillati</taxon>
        <taxon>Bacillota</taxon>
        <taxon>Clostridia</taxon>
        <taxon>Eubacteriales</taxon>
        <taxon>Acutalibacteraceae</taxon>
        <taxon>Caproiciproducens</taxon>
    </lineage>
</organism>
<dbReference type="Gene3D" id="1.10.486.10">
    <property type="entry name" value="PCRA, domain 4"/>
    <property type="match status" value="1"/>
</dbReference>
<dbReference type="InterPro" id="IPR027417">
    <property type="entry name" value="P-loop_NTPase"/>
</dbReference>
<dbReference type="GO" id="GO:0000725">
    <property type="term" value="P:recombinational repair"/>
    <property type="evidence" value="ECO:0007669"/>
    <property type="project" value="TreeGrafter"/>
</dbReference>
<dbReference type="Pfam" id="PF13361">
    <property type="entry name" value="UvrD_C"/>
    <property type="match status" value="1"/>
</dbReference>
<proteinExistence type="predicted"/>
<dbReference type="CDD" id="cd17932">
    <property type="entry name" value="DEXQc_UvrD"/>
    <property type="match status" value="1"/>
</dbReference>
<gene>
    <name evidence="12" type="primary">pcrA</name>
    <name evidence="12" type="ORF">CAGA_01020</name>
</gene>
<dbReference type="GO" id="GO:0016887">
    <property type="term" value="F:ATP hydrolysis activity"/>
    <property type="evidence" value="ECO:0007669"/>
    <property type="project" value="RHEA"/>
</dbReference>
<evidence type="ECO:0000256" key="6">
    <source>
        <dbReference type="ARBA" id="ARBA00034617"/>
    </source>
</evidence>
<name>A0A4Z0Y1D3_9FIRM</name>
<keyword evidence="13" id="KW-1185">Reference proteome</keyword>
<evidence type="ECO:0000256" key="3">
    <source>
        <dbReference type="ARBA" id="ARBA00022806"/>
    </source>
</evidence>
<dbReference type="GO" id="GO:0033202">
    <property type="term" value="C:DNA helicase complex"/>
    <property type="evidence" value="ECO:0007669"/>
    <property type="project" value="TreeGrafter"/>
</dbReference>
<keyword evidence="4 9" id="KW-0067">ATP-binding</keyword>
<evidence type="ECO:0000313" key="13">
    <source>
        <dbReference type="Proteomes" id="UP000297714"/>
    </source>
</evidence>
<evidence type="ECO:0000256" key="5">
    <source>
        <dbReference type="ARBA" id="ARBA00023235"/>
    </source>
</evidence>
<dbReference type="PANTHER" id="PTHR11070:SF2">
    <property type="entry name" value="ATP-DEPENDENT DNA HELICASE SRS2"/>
    <property type="match status" value="1"/>
</dbReference>
<dbReference type="Proteomes" id="UP000297714">
    <property type="component" value="Unassembled WGS sequence"/>
</dbReference>
<comment type="catalytic activity">
    <reaction evidence="6">
        <text>Couples ATP hydrolysis with the unwinding of duplex DNA by translocating in the 3'-5' direction.</text>
        <dbReference type="EC" id="5.6.2.4"/>
    </reaction>
</comment>
<dbReference type="InterPro" id="IPR014016">
    <property type="entry name" value="UvrD-like_ATP-bd"/>
</dbReference>
<dbReference type="SUPFAM" id="SSF52540">
    <property type="entry name" value="P-loop containing nucleoside triphosphate hydrolases"/>
    <property type="match status" value="1"/>
</dbReference>
<comment type="caution">
    <text evidence="12">The sequence shown here is derived from an EMBL/GenBank/DDBJ whole genome shotgun (WGS) entry which is preliminary data.</text>
</comment>
<evidence type="ECO:0000256" key="7">
    <source>
        <dbReference type="ARBA" id="ARBA00034808"/>
    </source>
</evidence>
<keyword evidence="5" id="KW-0413">Isomerase</keyword>
<feature type="domain" description="UvrD-like helicase C-terminal" evidence="11">
    <location>
        <begin position="344"/>
        <end position="620"/>
    </location>
</feature>
<dbReference type="InterPro" id="IPR000212">
    <property type="entry name" value="DNA_helicase_UvrD/REP"/>
</dbReference>
<sequence>MSNLSTSQIFELRQQVLNKEFCKMNDRQREAVLHVNGPLLILAGAGSGKTTVLVNRIANIIKYGNAFSSQTVPGDLSDEEQNSIKEYLDHDIPLPQQLVDRLSVGACRPWQILAITFTNKAAGELKNRLVNMLGEDGNDIWASTFHSTCARMLRRDGDRLGYSSHFTIYDTDDSRRMMKECQKALGIDDKLLSCKSILSAISHAKDNMVLPEEFMKQAGNDNRLVLIAKAYKLYQARLREADAMDFDDLICNAVLLLQNNPDVLDYYQNKFRYIMVDEYQDTNHAQYLFVKLLAQKSGNLCVVGDDDQSIYKFRGATIENILSFESTFPNTKVIRLEQNYRSTKNILNAANAVIENNFQRKGKTLWTNNKTGEKISVHTAYSEQDEADFLARTILSGVADGRKYSDFAILYRMNSQSNILEKIFVKSGIPYRIIGGQRFYERKEIRDMIAYLSVINNPNDEIRLRRIINQPKRSIGDKTVAQATEIAAARGESLFDVIRHADQYEPLKRSAPKLLQFASIIQELIDALNDENTSLNELYRLILDKTDYIASLYTSENGDVQDRIDNINELASNLIKYEEENGEEASLEGFLEEVSLITDIDNFDESSDSVVMMTVHSAKGLEFPVVFLPGFEDGIFPGMQAIYNPVEIEEERRLAYVAITRAKEELFLVNAESRMIFGSTSRNKPSRFIEEIPEELLNRTRTREWKKPQPGTRLPTSAFEARAITTEAARNFGPSGFFHSAPPAVQFKAGDCVFHKTFGKGMVLSATPMGNDTLLEIAFDKVGTKKLMANFARLQREQP</sequence>
<dbReference type="GO" id="GO:0005524">
    <property type="term" value="F:ATP binding"/>
    <property type="evidence" value="ECO:0007669"/>
    <property type="project" value="UniProtKB-UniRule"/>
</dbReference>
<dbReference type="Pfam" id="PF00580">
    <property type="entry name" value="UvrD-helicase"/>
    <property type="match status" value="2"/>
</dbReference>
<feature type="domain" description="UvrD-like helicase ATP-binding" evidence="10">
    <location>
        <begin position="22"/>
        <end position="343"/>
    </location>
</feature>
<evidence type="ECO:0000256" key="8">
    <source>
        <dbReference type="ARBA" id="ARBA00048988"/>
    </source>
</evidence>
<evidence type="ECO:0000259" key="10">
    <source>
        <dbReference type="PROSITE" id="PS51198"/>
    </source>
</evidence>
<dbReference type="CDD" id="cd18807">
    <property type="entry name" value="SF1_C_UvrD"/>
    <property type="match status" value="1"/>
</dbReference>
<dbReference type="PROSITE" id="PS51198">
    <property type="entry name" value="UVRD_HELICASE_ATP_BIND"/>
    <property type="match status" value="1"/>
</dbReference>
<evidence type="ECO:0000313" key="12">
    <source>
        <dbReference type="EMBL" id="TGJ77709.1"/>
    </source>
</evidence>
<evidence type="ECO:0000259" key="11">
    <source>
        <dbReference type="PROSITE" id="PS51217"/>
    </source>
</evidence>
<dbReference type="GO" id="GO:0005829">
    <property type="term" value="C:cytosol"/>
    <property type="evidence" value="ECO:0007669"/>
    <property type="project" value="TreeGrafter"/>
</dbReference>
<dbReference type="AlphaFoldDB" id="A0A4Z0Y1D3"/>
<dbReference type="EC" id="5.6.2.4" evidence="7"/>
<accession>A0A4Z0Y1D3</accession>
<dbReference type="Pfam" id="PF21196">
    <property type="entry name" value="PcrA_UvrD_tudor"/>
    <property type="match status" value="1"/>
</dbReference>
<dbReference type="EMBL" id="SRMQ01000001">
    <property type="protein sequence ID" value="TGJ77709.1"/>
    <property type="molecule type" value="Genomic_DNA"/>
</dbReference>
<dbReference type="GO" id="GO:0043138">
    <property type="term" value="F:3'-5' DNA helicase activity"/>
    <property type="evidence" value="ECO:0007669"/>
    <property type="project" value="UniProtKB-EC"/>
</dbReference>
<dbReference type="PANTHER" id="PTHR11070">
    <property type="entry name" value="UVRD / RECB / PCRA DNA HELICASE FAMILY MEMBER"/>
    <property type="match status" value="1"/>
</dbReference>
<dbReference type="InterPro" id="IPR014017">
    <property type="entry name" value="DNA_helicase_UvrD-like_C"/>
</dbReference>
<comment type="catalytic activity">
    <reaction evidence="8">
        <text>ATP + H2O = ADP + phosphate + H(+)</text>
        <dbReference type="Rhea" id="RHEA:13065"/>
        <dbReference type="ChEBI" id="CHEBI:15377"/>
        <dbReference type="ChEBI" id="CHEBI:15378"/>
        <dbReference type="ChEBI" id="CHEBI:30616"/>
        <dbReference type="ChEBI" id="CHEBI:43474"/>
        <dbReference type="ChEBI" id="CHEBI:456216"/>
        <dbReference type="EC" id="5.6.2.4"/>
    </reaction>
</comment>
<keyword evidence="1 9" id="KW-0547">Nucleotide-binding</keyword>
<dbReference type="GO" id="GO:0003677">
    <property type="term" value="F:DNA binding"/>
    <property type="evidence" value="ECO:0007669"/>
    <property type="project" value="InterPro"/>
</dbReference>
<dbReference type="PROSITE" id="PS51217">
    <property type="entry name" value="UVRD_HELICASE_CTER"/>
    <property type="match status" value="1"/>
</dbReference>
<reference evidence="12 13" key="1">
    <citation type="submission" date="2019-04" db="EMBL/GenBank/DDBJ databases">
        <authorList>
            <person name="Poehlein A."/>
            <person name="Bengelsdorf F.R."/>
            <person name="Duerre P."/>
            <person name="Daniel R."/>
        </authorList>
    </citation>
    <scope>NUCLEOTIDE SEQUENCE [LARGE SCALE GENOMIC DNA]</scope>
    <source>
        <strain evidence="12 13">BS-1</strain>
    </source>
</reference>
<evidence type="ECO:0000256" key="4">
    <source>
        <dbReference type="ARBA" id="ARBA00022840"/>
    </source>
</evidence>
<dbReference type="Gene3D" id="3.40.50.300">
    <property type="entry name" value="P-loop containing nucleotide triphosphate hydrolases"/>
    <property type="match status" value="3"/>
</dbReference>